<dbReference type="RefSeq" id="WP_161927528.1">
    <property type="nucleotide sequence ID" value="NZ_BJOU01000001.1"/>
</dbReference>
<organism evidence="1 2">
    <name type="scientific">Gordonia crocea</name>
    <dbReference type="NCBI Taxonomy" id="589162"/>
    <lineage>
        <taxon>Bacteria</taxon>
        <taxon>Bacillati</taxon>
        <taxon>Actinomycetota</taxon>
        <taxon>Actinomycetes</taxon>
        <taxon>Mycobacteriales</taxon>
        <taxon>Gordoniaceae</taxon>
        <taxon>Gordonia</taxon>
    </lineage>
</organism>
<accession>A0A7M3SUH1</accession>
<dbReference type="OrthoDB" id="3772961at2"/>
<comment type="caution">
    <text evidence="1">The sequence shown here is derived from an EMBL/GenBank/DDBJ whole genome shotgun (WGS) entry which is preliminary data.</text>
</comment>
<protein>
    <recommendedName>
        <fullName evidence="3">Short-chain dehydrogenase</fullName>
    </recommendedName>
</protein>
<dbReference type="SUPFAM" id="SSF51735">
    <property type="entry name" value="NAD(P)-binding Rossmann-fold domains"/>
    <property type="match status" value="1"/>
</dbReference>
<dbReference type="Pfam" id="PF00106">
    <property type="entry name" value="adh_short"/>
    <property type="match status" value="1"/>
</dbReference>
<dbReference type="PANTHER" id="PTHR44656:SF7">
    <property type="entry name" value="DEHYDROGENASE_REDUCTASE SDR FAMILY MEMBER 12"/>
    <property type="match status" value="1"/>
</dbReference>
<keyword evidence="2" id="KW-1185">Reference proteome</keyword>
<sequence>MSAFDTLLDRSIAGGYSRIGYAARSRGWPDDDPRPDALTGRTVLVTGATSGIGAAIAMGVAELGARPILVGRDAVRAEGVRADIARRFPDSRVAVELCDMADLSRVRELADRLLADGGVDVLVHNAGAMPAERTTSADGHELSLAVHVLGPVLLTELLLPNLAKRPDPRVIFMSSGGMYTAGLPVDDLGYERGEYRGAMAYARSKRVQTALVPVLAQRWVSAGVLVAGMHPGWVDTPGVSASLPGFTRVTGPLLRSVEQGADTAIWLTATAPRPRNGQFWHDRQIRREHYLRRTRFSEPDRLAVWRQVAAALDLPADLTGGITA</sequence>
<evidence type="ECO:0000313" key="2">
    <source>
        <dbReference type="Proteomes" id="UP000444980"/>
    </source>
</evidence>
<dbReference type="InterPro" id="IPR036291">
    <property type="entry name" value="NAD(P)-bd_dom_sf"/>
</dbReference>
<gene>
    <name evidence="1" type="ORF">nbrc107697_03340</name>
</gene>
<reference evidence="2" key="1">
    <citation type="submission" date="2019-06" db="EMBL/GenBank/DDBJ databases">
        <title>Gordonia isolated from sludge of a wastewater treatment plant.</title>
        <authorList>
            <person name="Tamura T."/>
            <person name="Aoyama K."/>
            <person name="Kang Y."/>
            <person name="Saito S."/>
            <person name="Akiyama N."/>
            <person name="Yazawa K."/>
            <person name="Gonoi T."/>
            <person name="Mikami Y."/>
        </authorList>
    </citation>
    <scope>NUCLEOTIDE SEQUENCE [LARGE SCALE GENOMIC DNA]</scope>
    <source>
        <strain evidence="2">NBRC 107697</strain>
    </source>
</reference>
<dbReference type="EMBL" id="BJOU01000001">
    <property type="protein sequence ID" value="GED96295.1"/>
    <property type="molecule type" value="Genomic_DNA"/>
</dbReference>
<name>A0A7M3SUH1_9ACTN</name>
<proteinExistence type="predicted"/>
<dbReference type="InterPro" id="IPR002347">
    <property type="entry name" value="SDR_fam"/>
</dbReference>
<dbReference type="PRINTS" id="PR00081">
    <property type="entry name" value="GDHRDH"/>
</dbReference>
<dbReference type="Gene3D" id="3.40.50.720">
    <property type="entry name" value="NAD(P)-binding Rossmann-like Domain"/>
    <property type="match status" value="1"/>
</dbReference>
<evidence type="ECO:0008006" key="3">
    <source>
        <dbReference type="Google" id="ProtNLM"/>
    </source>
</evidence>
<evidence type="ECO:0000313" key="1">
    <source>
        <dbReference type="EMBL" id="GED96295.1"/>
    </source>
</evidence>
<dbReference type="Proteomes" id="UP000444980">
    <property type="component" value="Unassembled WGS sequence"/>
</dbReference>
<dbReference type="AlphaFoldDB" id="A0A7M3SUH1"/>
<dbReference type="PANTHER" id="PTHR44656">
    <property type="entry name" value="DEHYDROGENASE/REDUCTASE SDR FAMILY MEMBER 12"/>
    <property type="match status" value="1"/>
</dbReference>
<dbReference type="InterPro" id="IPR052992">
    <property type="entry name" value="SDR_member_12"/>
</dbReference>